<dbReference type="PANTHER" id="PTHR33154:SF18">
    <property type="entry name" value="ARSENICAL RESISTANCE OPERON REPRESSOR"/>
    <property type="match status" value="1"/>
</dbReference>
<dbReference type="RefSeq" id="WP_046823946.1">
    <property type="nucleotide sequence ID" value="NZ_LBBT01000295.1"/>
</dbReference>
<dbReference type="Proteomes" id="UP000034407">
    <property type="component" value="Unassembled WGS sequence"/>
</dbReference>
<feature type="domain" description="HTH arsR-type" evidence="4">
    <location>
        <begin position="1"/>
        <end position="95"/>
    </location>
</feature>
<evidence type="ECO:0000313" key="5">
    <source>
        <dbReference type="EMBL" id="KKY00307.1"/>
    </source>
</evidence>
<reference evidence="5 6" key="1">
    <citation type="submission" date="2015-04" db="EMBL/GenBank/DDBJ databases">
        <title>Microcin producing Clostridium sp. JC272T.</title>
        <authorList>
            <person name="Jyothsna T."/>
            <person name="Sasikala C."/>
            <person name="Ramana C."/>
        </authorList>
    </citation>
    <scope>NUCLEOTIDE SEQUENCE [LARGE SCALE GENOMIC DNA]</scope>
    <source>
        <strain evidence="5 6">JC272</strain>
    </source>
</reference>
<dbReference type="OrthoDB" id="9798835at2"/>
<dbReference type="Pfam" id="PF01022">
    <property type="entry name" value="HTH_5"/>
    <property type="match status" value="1"/>
</dbReference>
<keyword evidence="1" id="KW-0805">Transcription regulation</keyword>
<dbReference type="InterPro" id="IPR036390">
    <property type="entry name" value="WH_DNA-bd_sf"/>
</dbReference>
<dbReference type="InterPro" id="IPR051081">
    <property type="entry name" value="HTH_MetalResp_TranReg"/>
</dbReference>
<dbReference type="NCBIfam" id="NF033788">
    <property type="entry name" value="HTH_metalloreg"/>
    <property type="match status" value="1"/>
</dbReference>
<evidence type="ECO:0000313" key="6">
    <source>
        <dbReference type="Proteomes" id="UP000034407"/>
    </source>
</evidence>
<dbReference type="SMART" id="SM00418">
    <property type="entry name" value="HTH_ARSR"/>
    <property type="match status" value="1"/>
</dbReference>
<dbReference type="PRINTS" id="PR00778">
    <property type="entry name" value="HTHARSR"/>
</dbReference>
<dbReference type="PROSITE" id="PS50987">
    <property type="entry name" value="HTH_ARSR_2"/>
    <property type="match status" value="1"/>
</dbReference>
<comment type="caution">
    <text evidence="5">The sequence shown here is derived from an EMBL/GenBank/DDBJ whole genome shotgun (WGS) entry which is preliminary data.</text>
</comment>
<dbReference type="PATRIC" id="fig|1629550.3.peg.2443"/>
<keyword evidence="6" id="KW-1185">Reference proteome</keyword>
<gene>
    <name evidence="5" type="ORF">VN21_14835</name>
</gene>
<sequence length="126" mass="14636">MELIQILKALSDESRLRILNILRDGPLCVCEIEAILEISQSNASRHLSKLTNANLVNYYKEAKFIYYKLDHETLTQYSFIQNILDNELDKDKNLKYDYEILKAYKNANLSCDTVSQVKDVISEITK</sequence>
<evidence type="ECO:0000259" key="4">
    <source>
        <dbReference type="PROSITE" id="PS50987"/>
    </source>
</evidence>
<dbReference type="GO" id="GO:0003700">
    <property type="term" value="F:DNA-binding transcription factor activity"/>
    <property type="evidence" value="ECO:0007669"/>
    <property type="project" value="InterPro"/>
</dbReference>
<dbReference type="InterPro" id="IPR011991">
    <property type="entry name" value="ArsR-like_HTH"/>
</dbReference>
<dbReference type="InterPro" id="IPR001845">
    <property type="entry name" value="HTH_ArsR_DNA-bd_dom"/>
</dbReference>
<protein>
    <submittedName>
        <fullName evidence="5">ArsR family transcriptional regulator</fullName>
    </submittedName>
</protein>
<dbReference type="GO" id="GO:0003677">
    <property type="term" value="F:DNA binding"/>
    <property type="evidence" value="ECO:0007669"/>
    <property type="project" value="UniProtKB-KW"/>
</dbReference>
<dbReference type="SUPFAM" id="SSF46785">
    <property type="entry name" value="Winged helix' DNA-binding domain"/>
    <property type="match status" value="1"/>
</dbReference>
<keyword evidence="3" id="KW-0804">Transcription</keyword>
<evidence type="ECO:0000256" key="2">
    <source>
        <dbReference type="ARBA" id="ARBA00023125"/>
    </source>
</evidence>
<evidence type="ECO:0000256" key="3">
    <source>
        <dbReference type="ARBA" id="ARBA00023163"/>
    </source>
</evidence>
<dbReference type="InterPro" id="IPR036388">
    <property type="entry name" value="WH-like_DNA-bd_sf"/>
</dbReference>
<dbReference type="Gene3D" id="1.10.10.10">
    <property type="entry name" value="Winged helix-like DNA-binding domain superfamily/Winged helix DNA-binding domain"/>
    <property type="match status" value="1"/>
</dbReference>
<dbReference type="AlphaFoldDB" id="A0A0M3DFY7"/>
<keyword evidence="2" id="KW-0238">DNA-binding</keyword>
<name>A0A0M3DFY7_9FIRM</name>
<dbReference type="CDD" id="cd00090">
    <property type="entry name" value="HTH_ARSR"/>
    <property type="match status" value="1"/>
</dbReference>
<proteinExistence type="predicted"/>
<organism evidence="5 6">
    <name type="scientific">Paraclostridium benzoelyticum</name>
    <dbReference type="NCBI Taxonomy" id="1629550"/>
    <lineage>
        <taxon>Bacteria</taxon>
        <taxon>Bacillati</taxon>
        <taxon>Bacillota</taxon>
        <taxon>Clostridia</taxon>
        <taxon>Peptostreptococcales</taxon>
        <taxon>Peptostreptococcaceae</taxon>
        <taxon>Paraclostridium</taxon>
    </lineage>
</organism>
<dbReference type="EMBL" id="LBBT01000295">
    <property type="protein sequence ID" value="KKY00307.1"/>
    <property type="molecule type" value="Genomic_DNA"/>
</dbReference>
<dbReference type="PANTHER" id="PTHR33154">
    <property type="entry name" value="TRANSCRIPTIONAL REGULATOR, ARSR FAMILY"/>
    <property type="match status" value="1"/>
</dbReference>
<evidence type="ECO:0000256" key="1">
    <source>
        <dbReference type="ARBA" id="ARBA00023015"/>
    </source>
</evidence>
<accession>A0A0M3DFY7</accession>